<feature type="compositionally biased region" description="Polar residues" evidence="4">
    <location>
        <begin position="198"/>
        <end position="210"/>
    </location>
</feature>
<keyword evidence="10" id="KW-1185">Reference proteome</keyword>
<evidence type="ECO:0000313" key="8">
    <source>
        <dbReference type="EMBL" id="KAE8263189.1"/>
    </source>
</evidence>
<evidence type="ECO:0000256" key="4">
    <source>
        <dbReference type="SAM" id="MobiDB-lite"/>
    </source>
</evidence>
<dbReference type="PANTHER" id="PTHR12585:SF72">
    <property type="entry name" value="MEIOTIC RECOMBINATION PROTEIN REC8"/>
    <property type="match status" value="1"/>
</dbReference>
<dbReference type="GO" id="GO:0007062">
    <property type="term" value="P:sister chromatid cohesion"/>
    <property type="evidence" value="ECO:0007669"/>
    <property type="project" value="InterPro"/>
</dbReference>
<evidence type="ECO:0000256" key="2">
    <source>
        <dbReference type="ARBA" id="ARBA00009870"/>
    </source>
</evidence>
<keyword evidence="3" id="KW-0539">Nucleus</keyword>
<dbReference type="Proteomes" id="UP000836402">
    <property type="component" value="Unassembled WGS sequence"/>
</dbReference>
<feature type="region of interest" description="Disordered" evidence="4">
    <location>
        <begin position="166"/>
        <end position="211"/>
    </location>
</feature>
<dbReference type="Pfam" id="PF04825">
    <property type="entry name" value="Rad21_Rec8_N"/>
    <property type="match status" value="1"/>
</dbReference>
<feature type="domain" description="Rad21/Rec8-like protein N-terminal" evidence="6">
    <location>
        <begin position="1"/>
        <end position="97"/>
    </location>
</feature>
<evidence type="ECO:0000259" key="5">
    <source>
        <dbReference type="Pfam" id="PF04824"/>
    </source>
</evidence>
<gene>
    <name evidence="8" type="ORF">A4X03_0g1872</name>
    <name evidence="7" type="ORF">JKIAZH3_G875</name>
</gene>
<evidence type="ECO:0000313" key="10">
    <source>
        <dbReference type="Proteomes" id="UP000836402"/>
    </source>
</evidence>
<protein>
    <recommendedName>
        <fullName evidence="11">Rad21/Rec8-like protein N-terminal domain-containing protein</fullName>
    </recommendedName>
</protein>
<evidence type="ECO:0000313" key="9">
    <source>
        <dbReference type="Proteomes" id="UP000077671"/>
    </source>
</evidence>
<reference evidence="7" key="3">
    <citation type="submission" date="2020-10" db="EMBL/GenBank/DDBJ databases">
        <authorList>
            <person name="Sedaghatjoo S."/>
        </authorList>
    </citation>
    <scope>NUCLEOTIDE SEQUENCE</scope>
    <source>
        <strain evidence="7">AZH3</strain>
    </source>
</reference>
<dbReference type="GO" id="GO:0003682">
    <property type="term" value="F:chromatin binding"/>
    <property type="evidence" value="ECO:0007669"/>
    <property type="project" value="TreeGrafter"/>
</dbReference>
<accession>A0A177VAB7</accession>
<dbReference type="InterPro" id="IPR006909">
    <property type="entry name" value="Rad21/Rec8_C_eu"/>
</dbReference>
<dbReference type="GO" id="GO:1990414">
    <property type="term" value="P:replication-born double-strand break repair via sister chromatid exchange"/>
    <property type="evidence" value="ECO:0007669"/>
    <property type="project" value="TreeGrafter"/>
</dbReference>
<feature type="region of interest" description="Disordered" evidence="4">
    <location>
        <begin position="372"/>
        <end position="453"/>
    </location>
</feature>
<dbReference type="Proteomes" id="UP000077671">
    <property type="component" value="Unassembled WGS sequence"/>
</dbReference>
<dbReference type="InterPro" id="IPR039781">
    <property type="entry name" value="Rad21/Rec8-like"/>
</dbReference>
<feature type="domain" description="Rad21/Rec8-like protein C-terminal eukaryotic" evidence="5">
    <location>
        <begin position="839"/>
        <end position="871"/>
    </location>
</feature>
<feature type="region of interest" description="Disordered" evidence="4">
    <location>
        <begin position="318"/>
        <end position="351"/>
    </location>
</feature>
<evidence type="ECO:0008006" key="11">
    <source>
        <dbReference type="Google" id="ProtNLM"/>
    </source>
</evidence>
<dbReference type="EMBL" id="CAJHJG010000312">
    <property type="protein sequence ID" value="CAD6901098.1"/>
    <property type="molecule type" value="Genomic_DNA"/>
</dbReference>
<organism evidence="8 9">
    <name type="scientific">Tilletia caries</name>
    <name type="common">wheat bunt fungus</name>
    <dbReference type="NCBI Taxonomy" id="13290"/>
    <lineage>
        <taxon>Eukaryota</taxon>
        <taxon>Fungi</taxon>
        <taxon>Dikarya</taxon>
        <taxon>Basidiomycota</taxon>
        <taxon>Ustilaginomycotina</taxon>
        <taxon>Exobasidiomycetes</taxon>
        <taxon>Tilletiales</taxon>
        <taxon>Tilletiaceae</taxon>
        <taxon>Tilletia</taxon>
    </lineage>
</organism>
<comment type="subcellular location">
    <subcellularLocation>
        <location evidence="1">Nucleus</location>
    </subcellularLocation>
</comment>
<dbReference type="InterPro" id="IPR006910">
    <property type="entry name" value="Rad21_Rec8_N"/>
</dbReference>
<sequence length="879" mass="93682">MFYNVDLLNKPKSRLGIIWLAATIGNRSSFKKLSKADVGRVDLVKICQQLAAPDEAMALRLSSQLLYGTVRIYEQQLDSLHRAAEAMQFALKKSFLQPTSGSAGAEISGLRVADPNDLSLNAKHRSSASITLKPNEYCYVGEFFFDYAQELGRVLGRDPEEIYQERGFGSSASDSQRGAAERQGRSRAGSVYEREKSLPSSQKPSWQLPNTGYGPAFSASIGDSPLDQNFGFDGFDLGGADIDLGLFDNLDAEATAAAAAAAHIPTTRPDGQDVEMMAAPGRDRAVADQLEQADWELGQFHSDRNRAGILAAPYEGVDARKRNGSHSGSELSVGRGRDGPQGDRSLDLGGQLLGNGADDMVLDFGPTDGGLDFYLPTPDRGSNNDSDASRTRKRKVTDLEANVPGPATGEAQDEMLSIEQEFPPSPKRPRLRSRKLPVDKQTQLTQEEMRSSRQDYVEHQAVIRAKVERAKRLKKTDLWAAGMVGIKLFGPTVGPWAEMVTEVLMEKEESWATFKTTAQAEYTKRRGTVYVQDAAESLMSAIVAAASDPSAAKRALLSGGGGGLPIGAQPTGMILSERARGKQRAISPPSSVVAQSTMAGAAGKQSMTMTFDQHGNAIPGTQLLHGREGSVALSSVGAGGRRGSVDINAFSFGPGLGGDGGMFDLGDGGLGLRSRQNSLGPAPIFDSSRQGSVARSIGGADLDFRSLGDARGVNGQLTPLNAFVPWSQPLDAGDELLLESFSQRLPPAYLLSPGMASMPRRSVTPAIGRNLIAGSAVMGPSGVGATQEAADTQTTATESQVERDLNNFLKYATKLFTKKKEQDQAPLCLTDVAPVGVVDRTTACKAFYNTLVLATSGKMQVRQTSAYGPIRMGLVTASS</sequence>
<evidence type="ECO:0000259" key="6">
    <source>
        <dbReference type="Pfam" id="PF04825"/>
    </source>
</evidence>
<evidence type="ECO:0000256" key="3">
    <source>
        <dbReference type="ARBA" id="ARBA00023242"/>
    </source>
</evidence>
<dbReference type="GO" id="GO:0005634">
    <property type="term" value="C:nucleus"/>
    <property type="evidence" value="ECO:0007669"/>
    <property type="project" value="UniProtKB-SubCell"/>
</dbReference>
<proteinExistence type="inferred from homology"/>
<evidence type="ECO:0000256" key="1">
    <source>
        <dbReference type="ARBA" id="ARBA00004123"/>
    </source>
</evidence>
<dbReference type="Gene3D" id="1.10.10.580">
    <property type="entry name" value="Structural maintenance of chromosome 1. Chain E"/>
    <property type="match status" value="1"/>
</dbReference>
<feature type="compositionally biased region" description="Basic and acidic residues" evidence="4">
    <location>
        <begin position="335"/>
        <end position="346"/>
    </location>
</feature>
<dbReference type="EMBL" id="LWDD02000164">
    <property type="protein sequence ID" value="KAE8263189.1"/>
    <property type="molecule type" value="Genomic_DNA"/>
</dbReference>
<comment type="caution">
    <text evidence="8">The sequence shown here is derived from an EMBL/GenBank/DDBJ whole genome shotgun (WGS) entry which is preliminary data.</text>
</comment>
<reference evidence="8" key="2">
    <citation type="journal article" date="2019" name="IMA Fungus">
        <title>Genome sequencing and comparison of five Tilletia species to identify candidate genes for the detection of regulated species infecting wheat.</title>
        <authorList>
            <person name="Nguyen H.D.T."/>
            <person name="Sultana T."/>
            <person name="Kesanakurti P."/>
            <person name="Hambleton S."/>
        </authorList>
    </citation>
    <scope>NUCLEOTIDE SEQUENCE</scope>
    <source>
        <strain evidence="8">DAOMC 238032</strain>
    </source>
</reference>
<comment type="similarity">
    <text evidence="2">Belongs to the rad21 family.</text>
</comment>
<dbReference type="CDD" id="cd21789">
    <property type="entry name" value="Rad21_Rec8_M_SpRec8p-like"/>
    <property type="match status" value="1"/>
</dbReference>
<dbReference type="Pfam" id="PF04824">
    <property type="entry name" value="Rad21_Rec8"/>
    <property type="match status" value="1"/>
</dbReference>
<reference evidence="8" key="1">
    <citation type="submission" date="2016-04" db="EMBL/GenBank/DDBJ databases">
        <authorList>
            <person name="Nguyen H.D."/>
            <person name="Kesanakurti P."/>
            <person name="Cullis J."/>
            <person name="Levesque C.A."/>
            <person name="Hambleton S."/>
        </authorList>
    </citation>
    <scope>NUCLEOTIDE SEQUENCE</scope>
    <source>
        <strain evidence="8">DAOMC 238032</strain>
    </source>
</reference>
<name>A0A177VAB7_9BASI</name>
<dbReference type="GO" id="GO:0008278">
    <property type="term" value="C:cohesin complex"/>
    <property type="evidence" value="ECO:0007669"/>
    <property type="project" value="InterPro"/>
</dbReference>
<dbReference type="InterPro" id="IPR036390">
    <property type="entry name" value="WH_DNA-bd_sf"/>
</dbReference>
<evidence type="ECO:0000313" key="7">
    <source>
        <dbReference type="EMBL" id="CAD6901098.1"/>
    </source>
</evidence>
<dbReference type="InterPro" id="IPR023093">
    <property type="entry name" value="ScpA-like_C"/>
</dbReference>
<dbReference type="AlphaFoldDB" id="A0A177VAB7"/>
<dbReference type="SUPFAM" id="SSF46785">
    <property type="entry name" value="Winged helix' DNA-binding domain"/>
    <property type="match status" value="1"/>
</dbReference>
<dbReference type="PANTHER" id="PTHR12585">
    <property type="entry name" value="SCC1 / RAD21 FAMILY MEMBER"/>
    <property type="match status" value="1"/>
</dbReference>